<dbReference type="Pfam" id="PF00176">
    <property type="entry name" value="SNF2-rel_dom"/>
    <property type="match status" value="1"/>
</dbReference>
<accession>A0A0B7AW10</accession>
<dbReference type="SUPFAM" id="SSF52540">
    <property type="entry name" value="P-loop containing nucleoside triphosphate hydrolases"/>
    <property type="match status" value="2"/>
</dbReference>
<evidence type="ECO:0000256" key="2">
    <source>
        <dbReference type="ARBA" id="ARBA00022801"/>
    </source>
</evidence>
<dbReference type="PANTHER" id="PTHR45626:SF17">
    <property type="entry name" value="HELICASE-LIKE TRANSCRIPTION FACTOR"/>
    <property type="match status" value="1"/>
</dbReference>
<dbReference type="GO" id="GO:0005634">
    <property type="term" value="C:nucleus"/>
    <property type="evidence" value="ECO:0007669"/>
    <property type="project" value="TreeGrafter"/>
</dbReference>
<dbReference type="Gene3D" id="3.30.40.10">
    <property type="entry name" value="Zinc/RING finger domain, C3HC4 (zinc finger)"/>
    <property type="match status" value="1"/>
</dbReference>
<evidence type="ECO:0000256" key="5">
    <source>
        <dbReference type="SAM" id="MobiDB-lite"/>
    </source>
</evidence>
<dbReference type="GO" id="GO:0008094">
    <property type="term" value="F:ATP-dependent activity, acting on DNA"/>
    <property type="evidence" value="ECO:0007669"/>
    <property type="project" value="TreeGrafter"/>
</dbReference>
<dbReference type="SMART" id="SM00487">
    <property type="entry name" value="DEXDc"/>
    <property type="match status" value="1"/>
</dbReference>
<dbReference type="GO" id="GO:0006281">
    <property type="term" value="P:DNA repair"/>
    <property type="evidence" value="ECO:0007669"/>
    <property type="project" value="TreeGrafter"/>
</dbReference>
<name>A0A0B7AW10_9EUPU</name>
<reference evidence="7" key="1">
    <citation type="submission" date="2014-12" db="EMBL/GenBank/DDBJ databases">
        <title>Insight into the proteome of Arion vulgaris.</title>
        <authorList>
            <person name="Aradska J."/>
            <person name="Bulat T."/>
            <person name="Smidak R."/>
            <person name="Sarate P."/>
            <person name="Gangsoo J."/>
            <person name="Sialana F."/>
            <person name="Bilban M."/>
            <person name="Lubec G."/>
        </authorList>
    </citation>
    <scope>NUCLEOTIDE SEQUENCE</scope>
    <source>
        <tissue evidence="7">Skin</tissue>
    </source>
</reference>
<feature type="non-terminal residue" evidence="7">
    <location>
        <position position="890"/>
    </location>
</feature>
<evidence type="ECO:0000256" key="1">
    <source>
        <dbReference type="ARBA" id="ARBA00022741"/>
    </source>
</evidence>
<dbReference type="Gene3D" id="3.40.50.10810">
    <property type="entry name" value="Tandem AAA-ATPase domain"/>
    <property type="match status" value="2"/>
</dbReference>
<keyword evidence="2" id="KW-0378">Hydrolase</keyword>
<feature type="compositionally biased region" description="Polar residues" evidence="5">
    <location>
        <begin position="282"/>
        <end position="316"/>
    </location>
</feature>
<dbReference type="InterPro" id="IPR038718">
    <property type="entry name" value="SNF2-like_sf"/>
</dbReference>
<dbReference type="PROSITE" id="PS51192">
    <property type="entry name" value="HELICASE_ATP_BIND_1"/>
    <property type="match status" value="1"/>
</dbReference>
<sequence>METITDNWMLDAYNNIRLHNNEELPIFEENSQSAFWDDVIDSTTNVPGILNENNLVVNPSREVSGVTHDYTNQNYISRDGDSLGSFSLPNEDLLGSNIIPSAVENIYDKIFENLAEDDQTTEAEPSSAVATKLYPHQKQALNWMIAKENRNALPPFWEQHAGYCLNTVTNEKRKKVMSIHGGILADDMGLGKTLEMIALIMTNFVNGKPLAYPLSDCDQTPFEFKDQKKDKTKRDVQKKLYDYFSASSSKFTTNKAVEKDTSNDASFSALCSQHDSNGGLCSQHDSSGGLCSQQDSSGGLCSQQNSNGGIYNQQDSAGVGSSERVTKRLHINDDKGWLEMNKNHSPAKYGRLDENEESSDDFEDIKPLPKLEDLVHESFLCNNSFVDIDETFLSTKLKQDDSLSRSHTEDNSVKPDGVVEVSDSDSVITILDSDEEDELSNSKPSCSKKDTDYEALLETIMPAWQDKNEDSKQEVFQDYDPLTGRCITSGPRGTLIICPTSVLYNWKEQFKQHVDKTVHLNFYQHYGKNRNVNAEFMKEQDVVITTYHTVIADNKNPDRGPLYNTKWLRIVLDEGHTIRNPKTCTAKVIFELKAQRKWVLSGTPIQNSLEDLWSIINFLKVEPLTDKRCWNRTIAYPMANKDDAAMQRVFHLMRNLSLRRSKTQQVNGKPVLDLPARNVVLKKLTLNQDQRKSYDLLEKEGRILIRKYIKDKTVQHHLYEIYVAQLRLRQFCCHPKLVYKAVEEELSHNKTASLTAENSFIHNTPCEEDGSEQVVTCPNCSSSPKNAVVTLHGDVYCWTCIQINPALGHHQAVTLIEQEIINAAEKKNQMDRLSSACQADEECIICANTLRNAVITSKGHIYCRACFEKHPDITQVNEEISATTRKKLIG</sequence>
<dbReference type="GO" id="GO:0016787">
    <property type="term" value="F:hydrolase activity"/>
    <property type="evidence" value="ECO:0007669"/>
    <property type="project" value="UniProtKB-KW"/>
</dbReference>
<proteinExistence type="predicted"/>
<dbReference type="EMBL" id="HACG01037210">
    <property type="protein sequence ID" value="CEK84075.1"/>
    <property type="molecule type" value="Transcribed_RNA"/>
</dbReference>
<dbReference type="PANTHER" id="PTHR45626">
    <property type="entry name" value="TRANSCRIPTION TERMINATION FACTOR 2-RELATED"/>
    <property type="match status" value="1"/>
</dbReference>
<dbReference type="CDD" id="cd18008">
    <property type="entry name" value="DEXDc_SHPRH-like"/>
    <property type="match status" value="1"/>
</dbReference>
<dbReference type="InterPro" id="IPR014001">
    <property type="entry name" value="Helicase_ATP-bd"/>
</dbReference>
<feature type="region of interest" description="Disordered" evidence="5">
    <location>
        <begin position="398"/>
        <end position="418"/>
    </location>
</feature>
<feature type="region of interest" description="Disordered" evidence="5">
    <location>
        <begin position="337"/>
        <end position="362"/>
    </location>
</feature>
<evidence type="ECO:0000256" key="3">
    <source>
        <dbReference type="ARBA" id="ARBA00022806"/>
    </source>
</evidence>
<keyword evidence="4" id="KW-0067">ATP-binding</keyword>
<dbReference type="InterPro" id="IPR050628">
    <property type="entry name" value="SNF2_RAD54_helicase_TF"/>
</dbReference>
<dbReference type="SUPFAM" id="SSF57850">
    <property type="entry name" value="RING/U-box"/>
    <property type="match status" value="1"/>
</dbReference>
<keyword evidence="3" id="KW-0347">Helicase</keyword>
<evidence type="ECO:0000256" key="4">
    <source>
        <dbReference type="ARBA" id="ARBA00022840"/>
    </source>
</evidence>
<evidence type="ECO:0000259" key="6">
    <source>
        <dbReference type="PROSITE" id="PS51192"/>
    </source>
</evidence>
<dbReference type="InterPro" id="IPR013083">
    <property type="entry name" value="Znf_RING/FYVE/PHD"/>
</dbReference>
<feature type="compositionally biased region" description="Basic and acidic residues" evidence="5">
    <location>
        <begin position="398"/>
        <end position="413"/>
    </location>
</feature>
<evidence type="ECO:0000313" key="7">
    <source>
        <dbReference type="EMBL" id="CEK84075.1"/>
    </source>
</evidence>
<dbReference type="AlphaFoldDB" id="A0A0B7AW10"/>
<feature type="region of interest" description="Disordered" evidence="5">
    <location>
        <begin position="282"/>
        <end position="324"/>
    </location>
</feature>
<protein>
    <recommendedName>
        <fullName evidence="6">Helicase ATP-binding domain-containing protein</fullName>
    </recommendedName>
</protein>
<dbReference type="GO" id="GO:0004386">
    <property type="term" value="F:helicase activity"/>
    <property type="evidence" value="ECO:0007669"/>
    <property type="project" value="UniProtKB-KW"/>
</dbReference>
<organism evidence="7">
    <name type="scientific">Arion vulgaris</name>
    <dbReference type="NCBI Taxonomy" id="1028688"/>
    <lineage>
        <taxon>Eukaryota</taxon>
        <taxon>Metazoa</taxon>
        <taxon>Spiralia</taxon>
        <taxon>Lophotrochozoa</taxon>
        <taxon>Mollusca</taxon>
        <taxon>Gastropoda</taxon>
        <taxon>Heterobranchia</taxon>
        <taxon>Euthyneura</taxon>
        <taxon>Panpulmonata</taxon>
        <taxon>Eupulmonata</taxon>
        <taxon>Stylommatophora</taxon>
        <taxon>Helicina</taxon>
        <taxon>Arionoidea</taxon>
        <taxon>Arionidae</taxon>
        <taxon>Arion</taxon>
    </lineage>
</organism>
<dbReference type="GO" id="GO:0005524">
    <property type="term" value="F:ATP binding"/>
    <property type="evidence" value="ECO:0007669"/>
    <property type="project" value="UniProtKB-KW"/>
</dbReference>
<keyword evidence="1" id="KW-0547">Nucleotide-binding</keyword>
<dbReference type="InterPro" id="IPR000330">
    <property type="entry name" value="SNF2_N"/>
</dbReference>
<gene>
    <name evidence="7" type="primary">ORF140580</name>
</gene>
<dbReference type="InterPro" id="IPR027417">
    <property type="entry name" value="P-loop_NTPase"/>
</dbReference>
<feature type="domain" description="Helicase ATP-binding" evidence="6">
    <location>
        <begin position="457"/>
        <end position="622"/>
    </location>
</feature>